<dbReference type="AlphaFoldDB" id="A0AAN7SSV9"/>
<dbReference type="GO" id="GO:0004623">
    <property type="term" value="F:phospholipase A2 activity"/>
    <property type="evidence" value="ECO:0007669"/>
    <property type="project" value="InterPro"/>
</dbReference>
<dbReference type="GO" id="GO:0005198">
    <property type="term" value="F:structural molecule activity"/>
    <property type="evidence" value="ECO:0007669"/>
    <property type="project" value="InterPro"/>
</dbReference>
<dbReference type="Gene3D" id="1.20.90.10">
    <property type="entry name" value="Phospholipase A2 domain"/>
    <property type="match status" value="1"/>
</dbReference>
<dbReference type="GO" id="GO:0050482">
    <property type="term" value="P:arachidonate secretion"/>
    <property type="evidence" value="ECO:0007669"/>
    <property type="project" value="InterPro"/>
</dbReference>
<evidence type="ECO:0000259" key="1">
    <source>
        <dbReference type="Pfam" id="PF08398"/>
    </source>
</evidence>
<evidence type="ECO:0000313" key="3">
    <source>
        <dbReference type="Proteomes" id="UP001353858"/>
    </source>
</evidence>
<reference evidence="3" key="1">
    <citation type="submission" date="2023-01" db="EMBL/GenBank/DDBJ databases">
        <title>Key to firefly adult light organ development and bioluminescence: homeobox transcription factors regulate luciferase expression and transportation to peroxisome.</title>
        <authorList>
            <person name="Fu X."/>
        </authorList>
    </citation>
    <scope>NUCLEOTIDE SEQUENCE [LARGE SCALE GENOMIC DNA]</scope>
</reference>
<dbReference type="InterPro" id="IPR013607">
    <property type="entry name" value="Phospholipase_A2-like"/>
</dbReference>
<dbReference type="EMBL" id="JARPUR010000001">
    <property type="protein sequence ID" value="KAK4886395.1"/>
    <property type="molecule type" value="Genomic_DNA"/>
</dbReference>
<protein>
    <recommendedName>
        <fullName evidence="1">Phospholipase A2-like domain-containing protein</fullName>
    </recommendedName>
</protein>
<comment type="caution">
    <text evidence="2">The sequence shown here is derived from an EMBL/GenBank/DDBJ whole genome shotgun (WGS) entry which is preliminary data.</text>
</comment>
<name>A0AAN7SSV9_9COLE</name>
<gene>
    <name evidence="2" type="ORF">RN001_002666</name>
</gene>
<accession>A0AAN7SSV9</accession>
<evidence type="ECO:0000313" key="2">
    <source>
        <dbReference type="EMBL" id="KAK4886395.1"/>
    </source>
</evidence>
<proteinExistence type="predicted"/>
<dbReference type="GO" id="GO:0006644">
    <property type="term" value="P:phospholipid metabolic process"/>
    <property type="evidence" value="ECO:0007669"/>
    <property type="project" value="InterPro"/>
</dbReference>
<organism evidence="2 3">
    <name type="scientific">Aquatica leii</name>
    <dbReference type="NCBI Taxonomy" id="1421715"/>
    <lineage>
        <taxon>Eukaryota</taxon>
        <taxon>Metazoa</taxon>
        <taxon>Ecdysozoa</taxon>
        <taxon>Arthropoda</taxon>
        <taxon>Hexapoda</taxon>
        <taxon>Insecta</taxon>
        <taxon>Pterygota</taxon>
        <taxon>Neoptera</taxon>
        <taxon>Endopterygota</taxon>
        <taxon>Coleoptera</taxon>
        <taxon>Polyphaga</taxon>
        <taxon>Elateriformia</taxon>
        <taxon>Elateroidea</taxon>
        <taxon>Lampyridae</taxon>
        <taxon>Luciolinae</taxon>
        <taxon>Aquatica</taxon>
    </lineage>
</organism>
<dbReference type="Proteomes" id="UP001353858">
    <property type="component" value="Unassembled WGS sequence"/>
</dbReference>
<dbReference type="Pfam" id="PF08398">
    <property type="entry name" value="Phospholip_A2_4"/>
    <property type="match status" value="1"/>
</dbReference>
<sequence>MLKQKSIINQRPQKKNKYQGKGLINSVIDKLPVELHIPGYNFCGPGTKLTKRLAKGDRGINKLDEACKEHDIAYNNYKNIESRHKADVLLLEKAKKRLYSTDSSLGEKFAALGVTTAMKAKIKLGMSYQSGTKRLRIKTRRSKTKHEKRLKFHDLIKSAKCALKQKKFLNAKDALNAAITAVKSLKGRKKVKPVRVIPVPKVGGFLPLIPIFAALGALGSLGGGAAAIAKTVIAAKDAKEKLKENQRHNQTMEAIALNKSGNGLYLQPYKKGFGLFLGRRKTQKNLR</sequence>
<dbReference type="InterPro" id="IPR036444">
    <property type="entry name" value="PLipase_A2_dom_sf"/>
</dbReference>
<keyword evidence="3" id="KW-1185">Reference proteome</keyword>
<feature type="domain" description="Phospholipase A2-like" evidence="1">
    <location>
        <begin position="34"/>
        <end position="96"/>
    </location>
</feature>